<dbReference type="NCBIfam" id="TIGR03362">
    <property type="entry name" value="VI_chp_7"/>
    <property type="match status" value="1"/>
</dbReference>
<comment type="caution">
    <text evidence="3">The sequence shown here is derived from an EMBL/GenBank/DDBJ whole genome shotgun (WGS) entry which is preliminary data.</text>
</comment>
<reference evidence="3" key="1">
    <citation type="submission" date="2016-01" db="EMBL/GenBank/DDBJ databases">
        <authorList>
            <person name="Peeters Charlotte."/>
        </authorList>
    </citation>
    <scope>NUCLEOTIDE SEQUENCE</scope>
    <source>
        <strain evidence="3">LMG 22936</strain>
    </source>
</reference>
<dbReference type="STRING" id="326475.AWB66_01991"/>
<dbReference type="InterPro" id="IPR010657">
    <property type="entry name" value="ImpA_N"/>
</dbReference>
<dbReference type="Pfam" id="PF06812">
    <property type="entry name" value="ImpA_N"/>
    <property type="match status" value="1"/>
</dbReference>
<evidence type="ECO:0000313" key="4">
    <source>
        <dbReference type="Proteomes" id="UP000054717"/>
    </source>
</evidence>
<feature type="region of interest" description="Disordered" evidence="1">
    <location>
        <begin position="199"/>
        <end position="228"/>
    </location>
</feature>
<dbReference type="EMBL" id="FCNZ02000006">
    <property type="protein sequence ID" value="SAL38714.1"/>
    <property type="molecule type" value="Genomic_DNA"/>
</dbReference>
<dbReference type="InterPro" id="IPR017739">
    <property type="entry name" value="T6SS-assoc_VCA0119"/>
</dbReference>
<name>A0A158H338_9BURK</name>
<dbReference type="PANTHER" id="PTHR37024:SF5">
    <property type="entry name" value="IMPA N-TERMINAL DOMAIN-CONTAINING PROTEIN"/>
    <property type="match status" value="1"/>
</dbReference>
<evidence type="ECO:0000256" key="1">
    <source>
        <dbReference type="SAM" id="MobiDB-lite"/>
    </source>
</evidence>
<organism evidence="3 4">
    <name type="scientific">Caballeronia telluris</name>
    <dbReference type="NCBI Taxonomy" id="326475"/>
    <lineage>
        <taxon>Bacteria</taxon>
        <taxon>Pseudomonadati</taxon>
        <taxon>Pseudomonadota</taxon>
        <taxon>Betaproteobacteria</taxon>
        <taxon>Burkholderiales</taxon>
        <taxon>Burkholderiaceae</taxon>
        <taxon>Caballeronia</taxon>
    </lineage>
</organism>
<proteinExistence type="predicted"/>
<dbReference type="Pfam" id="PF16989">
    <property type="entry name" value="T6SS_VasJ"/>
    <property type="match status" value="1"/>
</dbReference>
<feature type="domain" description="ImpA N-terminal" evidence="2">
    <location>
        <begin position="32"/>
        <end position="137"/>
    </location>
</feature>
<protein>
    <recommendedName>
        <fullName evidence="2">ImpA N-terminal domain-containing protein</fullName>
    </recommendedName>
</protein>
<keyword evidence="4" id="KW-1185">Reference proteome</keyword>
<gene>
    <name evidence="3" type="ORF">AWB66_01991</name>
</gene>
<evidence type="ECO:0000259" key="2">
    <source>
        <dbReference type="Pfam" id="PF06812"/>
    </source>
</evidence>
<dbReference type="PANTHER" id="PTHR37024">
    <property type="entry name" value="TYPE VI SECRETION SYSTEM DUF2094 AND IMPA-RELATED DOMAIN PROTEIN"/>
    <property type="match status" value="1"/>
</dbReference>
<feature type="compositionally biased region" description="Low complexity" evidence="1">
    <location>
        <begin position="202"/>
        <end position="224"/>
    </location>
</feature>
<dbReference type="Proteomes" id="UP000054717">
    <property type="component" value="Unassembled WGS sequence"/>
</dbReference>
<sequence length="532" mass="58675">MNLFSTFLKSLFGARDPDDLMRERIGSWSAWLEPLPGAGGIGRDPGYEDAFFAIKDELAKLSGIDDALVARSCEQLLKETGKDLRLAAYYAFARLRQDGTAGFADGLELTAALVERFGEALLPARPEAKKGALDWLATSRMIDQLAGVDANASGDSHASFAPADLERAMAALNLLVTRTSEWTEAARPNLQPLISRFESDTQPVQPSSSAPAAPLSSAQGGAAPIASSRDLLDQTRTMALYLRAQENGYLPAARLVRCVRWDTVHDLPPADAQSRTRLPPPRAELRQQFRRLVLQKQWHELLERVEGAFTEGANHLWFDLQFFQHTALDHAGGPYTEWRDVLRTDFALLLERLNGIERLAYSDGTPFADDTTLDWIARHAVVRDLEAGETLAPLPVSGDEDGANGWVEMEAQARDLLASQGLDAAYAWLATLPGIQSDRQRFLQRWLMARVADHGGKPDIALHLLTDLNDSTGHFGLARWEPALTFEVKHHLLRVLKAAMTRKDADKPALTRRAEQLQGELTVLDPARAVAL</sequence>
<dbReference type="RefSeq" id="WP_087630120.1">
    <property type="nucleotide sequence ID" value="NZ_FCNZ02000006.1"/>
</dbReference>
<dbReference type="AlphaFoldDB" id="A0A158H338"/>
<accession>A0A158H338</accession>
<evidence type="ECO:0000313" key="3">
    <source>
        <dbReference type="EMBL" id="SAL38714.1"/>
    </source>
</evidence>